<organism evidence="2 3">
    <name type="scientific">Morchella conica CCBAS932</name>
    <dbReference type="NCBI Taxonomy" id="1392247"/>
    <lineage>
        <taxon>Eukaryota</taxon>
        <taxon>Fungi</taxon>
        <taxon>Dikarya</taxon>
        <taxon>Ascomycota</taxon>
        <taxon>Pezizomycotina</taxon>
        <taxon>Pezizomycetes</taxon>
        <taxon>Pezizales</taxon>
        <taxon>Morchellaceae</taxon>
        <taxon>Morchella</taxon>
    </lineage>
</organism>
<dbReference type="EMBL" id="ML119155">
    <property type="protein sequence ID" value="RPB09122.1"/>
    <property type="molecule type" value="Genomic_DNA"/>
</dbReference>
<evidence type="ECO:0000256" key="1">
    <source>
        <dbReference type="SAM" id="MobiDB-lite"/>
    </source>
</evidence>
<dbReference type="InParanoid" id="A0A3N4KII4"/>
<evidence type="ECO:0000313" key="3">
    <source>
        <dbReference type="Proteomes" id="UP000277580"/>
    </source>
</evidence>
<gene>
    <name evidence="2" type="ORF">P167DRAFT_324572</name>
</gene>
<feature type="compositionally biased region" description="Basic and acidic residues" evidence="1">
    <location>
        <begin position="75"/>
        <end position="92"/>
    </location>
</feature>
<keyword evidence="3" id="KW-1185">Reference proteome</keyword>
<sequence>MRGSVWMSSGWGGESVIGSWIKEDVIMSGRSPFGSDSHSPAFCSPGIVLEVPRGTLRTAVINLKDSQGQGSTRTRNLEDTVKPRLERPHGPR</sequence>
<protein>
    <submittedName>
        <fullName evidence="2">Uncharacterized protein</fullName>
    </submittedName>
</protein>
<name>A0A3N4KII4_9PEZI</name>
<feature type="compositionally biased region" description="Polar residues" evidence="1">
    <location>
        <begin position="64"/>
        <end position="74"/>
    </location>
</feature>
<proteinExistence type="predicted"/>
<reference evidence="2 3" key="1">
    <citation type="journal article" date="2018" name="Nat. Ecol. Evol.">
        <title>Pezizomycetes genomes reveal the molecular basis of ectomycorrhizal truffle lifestyle.</title>
        <authorList>
            <person name="Murat C."/>
            <person name="Payen T."/>
            <person name="Noel B."/>
            <person name="Kuo A."/>
            <person name="Morin E."/>
            <person name="Chen J."/>
            <person name="Kohler A."/>
            <person name="Krizsan K."/>
            <person name="Balestrini R."/>
            <person name="Da Silva C."/>
            <person name="Montanini B."/>
            <person name="Hainaut M."/>
            <person name="Levati E."/>
            <person name="Barry K.W."/>
            <person name="Belfiori B."/>
            <person name="Cichocki N."/>
            <person name="Clum A."/>
            <person name="Dockter R.B."/>
            <person name="Fauchery L."/>
            <person name="Guy J."/>
            <person name="Iotti M."/>
            <person name="Le Tacon F."/>
            <person name="Lindquist E.A."/>
            <person name="Lipzen A."/>
            <person name="Malagnac F."/>
            <person name="Mello A."/>
            <person name="Molinier V."/>
            <person name="Miyauchi S."/>
            <person name="Poulain J."/>
            <person name="Riccioni C."/>
            <person name="Rubini A."/>
            <person name="Sitrit Y."/>
            <person name="Splivallo R."/>
            <person name="Traeger S."/>
            <person name="Wang M."/>
            <person name="Zifcakova L."/>
            <person name="Wipf D."/>
            <person name="Zambonelli A."/>
            <person name="Paolocci F."/>
            <person name="Nowrousian M."/>
            <person name="Ottonello S."/>
            <person name="Baldrian P."/>
            <person name="Spatafora J.W."/>
            <person name="Henrissat B."/>
            <person name="Nagy L.G."/>
            <person name="Aury J.M."/>
            <person name="Wincker P."/>
            <person name="Grigoriev I.V."/>
            <person name="Bonfante P."/>
            <person name="Martin F.M."/>
        </authorList>
    </citation>
    <scope>NUCLEOTIDE SEQUENCE [LARGE SCALE GENOMIC DNA]</scope>
    <source>
        <strain evidence="2 3">CCBAS932</strain>
    </source>
</reference>
<feature type="region of interest" description="Disordered" evidence="1">
    <location>
        <begin position="62"/>
        <end position="92"/>
    </location>
</feature>
<evidence type="ECO:0000313" key="2">
    <source>
        <dbReference type="EMBL" id="RPB09122.1"/>
    </source>
</evidence>
<accession>A0A3N4KII4</accession>
<dbReference type="Proteomes" id="UP000277580">
    <property type="component" value="Unassembled WGS sequence"/>
</dbReference>
<dbReference type="AlphaFoldDB" id="A0A3N4KII4"/>